<evidence type="ECO:0000256" key="1">
    <source>
        <dbReference type="SAM" id="SignalP"/>
    </source>
</evidence>
<dbReference type="STRING" id="1217970.SAMN05444002_3083"/>
<proteinExistence type="predicted"/>
<accession>A0A1N6H585</accession>
<dbReference type="OrthoDB" id="9775851at2"/>
<keyword evidence="3" id="KW-1185">Reference proteome</keyword>
<feature type="chain" id="PRO_5012884634" evidence="1">
    <location>
        <begin position="25"/>
        <end position="160"/>
    </location>
</feature>
<dbReference type="EMBL" id="FSRL01000001">
    <property type="protein sequence ID" value="SIO14827.1"/>
    <property type="molecule type" value="Genomic_DNA"/>
</dbReference>
<dbReference type="Proteomes" id="UP000184932">
    <property type="component" value="Unassembled WGS sequence"/>
</dbReference>
<organism evidence="2 3">
    <name type="scientific">Vannielia litorea</name>
    <dbReference type="NCBI Taxonomy" id="1217970"/>
    <lineage>
        <taxon>Bacteria</taxon>
        <taxon>Pseudomonadati</taxon>
        <taxon>Pseudomonadota</taxon>
        <taxon>Alphaproteobacteria</taxon>
        <taxon>Rhodobacterales</taxon>
        <taxon>Paracoccaceae</taxon>
        <taxon>Vannielia</taxon>
    </lineage>
</organism>
<evidence type="ECO:0000313" key="3">
    <source>
        <dbReference type="Proteomes" id="UP000184932"/>
    </source>
</evidence>
<reference evidence="3" key="1">
    <citation type="submission" date="2016-11" db="EMBL/GenBank/DDBJ databases">
        <authorList>
            <person name="Varghese N."/>
            <person name="Submissions S."/>
        </authorList>
    </citation>
    <scope>NUCLEOTIDE SEQUENCE [LARGE SCALE GENOMIC DNA]</scope>
    <source>
        <strain evidence="3">DSM 29440</strain>
    </source>
</reference>
<protein>
    <submittedName>
        <fullName evidence="2">Uncharacterized protein</fullName>
    </submittedName>
</protein>
<evidence type="ECO:0000313" key="2">
    <source>
        <dbReference type="EMBL" id="SIO14827.1"/>
    </source>
</evidence>
<name>A0A1N6H585_9RHOB</name>
<dbReference type="AlphaFoldDB" id="A0A1N6H585"/>
<keyword evidence="1" id="KW-0732">Signal</keyword>
<dbReference type="RefSeq" id="WP_074257025.1">
    <property type="nucleotide sequence ID" value="NZ_FSRL01000001.1"/>
</dbReference>
<feature type="signal peptide" evidence="1">
    <location>
        <begin position="1"/>
        <end position="24"/>
    </location>
</feature>
<gene>
    <name evidence="2" type="ORF">SAMN05444002_3083</name>
</gene>
<sequence length="160" mass="16759">MHTRFALAGLVAVLTSLYGAPARAAEFSDYLAYCTEAIATGDPTGPRLPEAVEANEAGAMMAGDGPLPHFRLRRDNRGDWVCEVGGASATELNRRLEDFLDEVNTVDRYRSTFGENPYVAATVCVGPNAVAVIVNGPLSDELNMGTAVFSGGMVSAGCAA</sequence>